<dbReference type="GO" id="GO:0008270">
    <property type="term" value="F:zinc ion binding"/>
    <property type="evidence" value="ECO:0007669"/>
    <property type="project" value="UniProtKB-KW"/>
</dbReference>
<dbReference type="AlphaFoldDB" id="A0AAV8GR70"/>
<reference evidence="11" key="1">
    <citation type="submission" date="2022-08" db="EMBL/GenBank/DDBJ databases">
        <authorList>
            <person name="Marques A."/>
        </authorList>
    </citation>
    <scope>NUCLEOTIDE SEQUENCE</scope>
    <source>
        <strain evidence="11">RhyPub2mFocal</strain>
        <tissue evidence="11">Leaves</tissue>
    </source>
</reference>
<evidence type="ECO:0000256" key="5">
    <source>
        <dbReference type="ARBA" id="ARBA00022833"/>
    </source>
</evidence>
<evidence type="ECO:0000256" key="8">
    <source>
        <dbReference type="PROSITE-ProRule" id="PRU00175"/>
    </source>
</evidence>
<evidence type="ECO:0000313" key="11">
    <source>
        <dbReference type="EMBL" id="KAJ4806391.1"/>
    </source>
</evidence>
<name>A0AAV8GR70_9POAL</name>
<evidence type="ECO:0000313" key="12">
    <source>
        <dbReference type="Proteomes" id="UP001140206"/>
    </source>
</evidence>
<dbReference type="PANTHER" id="PTHR46539:SF1">
    <property type="entry name" value="E3 UBIQUITIN-PROTEIN LIGASE ATL42"/>
    <property type="match status" value="1"/>
</dbReference>
<comment type="subcellular location">
    <subcellularLocation>
        <location evidence="1">Membrane</location>
    </subcellularLocation>
</comment>
<evidence type="ECO:0000256" key="9">
    <source>
        <dbReference type="SAM" id="Phobius"/>
    </source>
</evidence>
<sequence>MAYQEATQRVRGLVNTSSSAGGKVYYTRRDIVIPGYIVVLGLVAIWGSIAILFLICWVCRIIRSNRAGHNVDPEIELQIAPPLHVAPTDGLEHTTIESLPVVAFPPSPRWPDDVQDPSCTWCLEDIATGMDIRVLPCRHYFHPTCIDPYLLVRASCPTCRRVVAPA</sequence>
<dbReference type="Proteomes" id="UP001140206">
    <property type="component" value="Chromosome 1"/>
</dbReference>
<dbReference type="InterPro" id="IPR001841">
    <property type="entry name" value="Znf_RING"/>
</dbReference>
<gene>
    <name evidence="11" type="ORF">LUZ62_018957</name>
</gene>
<keyword evidence="6 9" id="KW-1133">Transmembrane helix</keyword>
<evidence type="ECO:0000259" key="10">
    <source>
        <dbReference type="PROSITE" id="PS50089"/>
    </source>
</evidence>
<evidence type="ECO:0000256" key="4">
    <source>
        <dbReference type="ARBA" id="ARBA00022771"/>
    </source>
</evidence>
<dbReference type="InterPro" id="IPR013083">
    <property type="entry name" value="Znf_RING/FYVE/PHD"/>
</dbReference>
<dbReference type="EMBL" id="JAMFTS010000001">
    <property type="protein sequence ID" value="KAJ4806391.1"/>
    <property type="molecule type" value="Genomic_DNA"/>
</dbReference>
<evidence type="ECO:0000256" key="1">
    <source>
        <dbReference type="ARBA" id="ARBA00004370"/>
    </source>
</evidence>
<proteinExistence type="predicted"/>
<dbReference type="SMART" id="SM00184">
    <property type="entry name" value="RING"/>
    <property type="match status" value="1"/>
</dbReference>
<keyword evidence="7 9" id="KW-0472">Membrane</keyword>
<evidence type="ECO:0000256" key="3">
    <source>
        <dbReference type="ARBA" id="ARBA00022723"/>
    </source>
</evidence>
<keyword evidence="12" id="KW-1185">Reference proteome</keyword>
<evidence type="ECO:0000256" key="6">
    <source>
        <dbReference type="ARBA" id="ARBA00022989"/>
    </source>
</evidence>
<keyword evidence="4 8" id="KW-0863">Zinc-finger</keyword>
<dbReference type="Gene3D" id="3.30.40.10">
    <property type="entry name" value="Zinc/RING finger domain, C3HC4 (zinc finger)"/>
    <property type="match status" value="1"/>
</dbReference>
<accession>A0AAV8GR70</accession>
<dbReference type="Pfam" id="PF13639">
    <property type="entry name" value="zf-RING_2"/>
    <property type="match status" value="1"/>
</dbReference>
<organism evidence="11 12">
    <name type="scientific">Rhynchospora pubera</name>
    <dbReference type="NCBI Taxonomy" id="906938"/>
    <lineage>
        <taxon>Eukaryota</taxon>
        <taxon>Viridiplantae</taxon>
        <taxon>Streptophyta</taxon>
        <taxon>Embryophyta</taxon>
        <taxon>Tracheophyta</taxon>
        <taxon>Spermatophyta</taxon>
        <taxon>Magnoliopsida</taxon>
        <taxon>Liliopsida</taxon>
        <taxon>Poales</taxon>
        <taxon>Cyperaceae</taxon>
        <taxon>Cyperoideae</taxon>
        <taxon>Rhynchosporeae</taxon>
        <taxon>Rhynchospora</taxon>
    </lineage>
</organism>
<dbReference type="PROSITE" id="PS50089">
    <property type="entry name" value="ZF_RING_2"/>
    <property type="match status" value="1"/>
</dbReference>
<dbReference type="SUPFAM" id="SSF57850">
    <property type="entry name" value="RING/U-box"/>
    <property type="match status" value="1"/>
</dbReference>
<dbReference type="GO" id="GO:0016020">
    <property type="term" value="C:membrane"/>
    <property type="evidence" value="ECO:0007669"/>
    <property type="project" value="UniProtKB-SubCell"/>
</dbReference>
<evidence type="ECO:0000256" key="2">
    <source>
        <dbReference type="ARBA" id="ARBA00022692"/>
    </source>
</evidence>
<keyword evidence="5" id="KW-0862">Zinc</keyword>
<comment type="caution">
    <text evidence="11">The sequence shown here is derived from an EMBL/GenBank/DDBJ whole genome shotgun (WGS) entry which is preliminary data.</text>
</comment>
<dbReference type="PANTHER" id="PTHR46539">
    <property type="entry name" value="E3 UBIQUITIN-PROTEIN LIGASE ATL42"/>
    <property type="match status" value="1"/>
</dbReference>
<evidence type="ECO:0000256" key="7">
    <source>
        <dbReference type="ARBA" id="ARBA00023136"/>
    </source>
</evidence>
<feature type="domain" description="RING-type" evidence="10">
    <location>
        <begin position="119"/>
        <end position="160"/>
    </location>
</feature>
<dbReference type="CDD" id="cd16454">
    <property type="entry name" value="RING-H2_PA-TM-RING"/>
    <property type="match status" value="1"/>
</dbReference>
<protein>
    <submittedName>
        <fullName evidence="11">RING-H2 finger protein ATL8</fullName>
    </submittedName>
</protein>
<feature type="transmembrane region" description="Helical" evidence="9">
    <location>
        <begin position="33"/>
        <end position="59"/>
    </location>
</feature>
<keyword evidence="2 9" id="KW-0812">Transmembrane</keyword>
<keyword evidence="3" id="KW-0479">Metal-binding</keyword>